<organism evidence="1 2">
    <name type="scientific">Hymenobacter frigidus</name>
    <dbReference type="NCBI Taxonomy" id="1524095"/>
    <lineage>
        <taxon>Bacteria</taxon>
        <taxon>Pseudomonadati</taxon>
        <taxon>Bacteroidota</taxon>
        <taxon>Cytophagia</taxon>
        <taxon>Cytophagales</taxon>
        <taxon>Hymenobacteraceae</taxon>
        <taxon>Hymenobacter</taxon>
    </lineage>
</organism>
<name>A0ABQ2A045_9BACT</name>
<protein>
    <recommendedName>
        <fullName evidence="3">SusD/RagB family nutrient-binding outer membrane lipoprotein</fullName>
    </recommendedName>
</protein>
<dbReference type="SUPFAM" id="SSF48452">
    <property type="entry name" value="TPR-like"/>
    <property type="match status" value="1"/>
</dbReference>
<accession>A0ABQ2A045</accession>
<dbReference type="PROSITE" id="PS51257">
    <property type="entry name" value="PROKAR_LIPOPROTEIN"/>
    <property type="match status" value="1"/>
</dbReference>
<dbReference type="RefSeq" id="WP_188561324.1">
    <property type="nucleotide sequence ID" value="NZ_BMGY01000009.1"/>
</dbReference>
<dbReference type="EMBL" id="BMGY01000009">
    <property type="protein sequence ID" value="GGH83678.1"/>
    <property type="molecule type" value="Genomic_DNA"/>
</dbReference>
<reference evidence="2" key="1">
    <citation type="journal article" date="2019" name="Int. J. Syst. Evol. Microbiol.">
        <title>The Global Catalogue of Microorganisms (GCM) 10K type strain sequencing project: providing services to taxonomists for standard genome sequencing and annotation.</title>
        <authorList>
            <consortium name="The Broad Institute Genomics Platform"/>
            <consortium name="The Broad Institute Genome Sequencing Center for Infectious Disease"/>
            <person name="Wu L."/>
            <person name="Ma J."/>
        </authorList>
    </citation>
    <scope>NUCLEOTIDE SEQUENCE [LARGE SCALE GENOMIC DNA]</scope>
    <source>
        <strain evidence="2">CGMCC 1.14966</strain>
    </source>
</reference>
<evidence type="ECO:0000313" key="1">
    <source>
        <dbReference type="EMBL" id="GGH83678.1"/>
    </source>
</evidence>
<gene>
    <name evidence="1" type="ORF">GCM10011495_13840</name>
</gene>
<dbReference type="Gene3D" id="1.25.40.390">
    <property type="match status" value="1"/>
</dbReference>
<proteinExistence type="predicted"/>
<dbReference type="InterPro" id="IPR011990">
    <property type="entry name" value="TPR-like_helical_dom_sf"/>
</dbReference>
<evidence type="ECO:0000313" key="2">
    <source>
        <dbReference type="Proteomes" id="UP000637774"/>
    </source>
</evidence>
<comment type="caution">
    <text evidence="1">The sequence shown here is derived from an EMBL/GenBank/DDBJ whole genome shotgun (WGS) entry which is preliminary data.</text>
</comment>
<dbReference type="Proteomes" id="UP000637774">
    <property type="component" value="Unassembled WGS sequence"/>
</dbReference>
<dbReference type="InterPro" id="IPR041662">
    <property type="entry name" value="SusD-like_2"/>
</dbReference>
<keyword evidence="2" id="KW-1185">Reference proteome</keyword>
<dbReference type="Pfam" id="PF12771">
    <property type="entry name" value="SusD-like_2"/>
    <property type="match status" value="1"/>
</dbReference>
<sequence>MKNQKLAGITLAAAVALSTFSCNRDKFLDVNTTPNSPTVVTMPLLFTSTVVYSGFAATNDLGRAASLFIQHQAGTANQMADYDRYNIRGSFDNQWNGELYGGALINAQTLIDLAATKESPAYGGIAKLLKAYNFSIVTDMYGDVPYSQALKGKDNTRPRYDKQEDIYKGNSALGIQSLIDLVKEGLADLDKPSTLKPGTTDDPVYGKTANNITQWKKMGNTLLLKFANTISKREPALAASLINQAAAGAFTSNADDFEVPFGSSNGNQNPLYSFNFVNRTGDQMLSQRLLDSMRVLNDPRLPIYFTPTPTPTATVNATGTVTTLPGPVVNGVPTPTFLTFTGYQNGGTASGLTIPALANRSRYNIYIRGNSGEAPARLLTNVQRLFILAESALTLPGITVAGTAQSLYQDAIRASMIKAGIANTDVTAYFAANPRVAILSGTTEQRRNKIITQKWVSWVGNGLEAYNDYRRTGYPSLNPALNPAGDDATLPKRFALPLSELTANAGAQNQDVNILTSVSVWWAR</sequence>
<evidence type="ECO:0008006" key="3">
    <source>
        <dbReference type="Google" id="ProtNLM"/>
    </source>
</evidence>